<dbReference type="GO" id="GO:0003723">
    <property type="term" value="F:RNA binding"/>
    <property type="evidence" value="ECO:0007669"/>
    <property type="project" value="InterPro"/>
</dbReference>
<evidence type="ECO:0000256" key="1">
    <source>
        <dbReference type="ARBA" id="ARBA00022737"/>
    </source>
</evidence>
<dbReference type="AlphaFoldDB" id="A0A498K4I8"/>
<dbReference type="PROSITE" id="PS51375">
    <property type="entry name" value="PPR"/>
    <property type="match status" value="2"/>
</dbReference>
<comment type="caution">
    <text evidence="3">The sequence shown here is derived from an EMBL/GenBank/DDBJ whole genome shotgun (WGS) entry which is preliminary data.</text>
</comment>
<dbReference type="InterPro" id="IPR046960">
    <property type="entry name" value="PPR_At4g14850-like_plant"/>
</dbReference>
<keyword evidence="1" id="KW-0677">Repeat</keyword>
<dbReference type="PANTHER" id="PTHR47926">
    <property type="entry name" value="PENTATRICOPEPTIDE REPEAT-CONTAINING PROTEIN"/>
    <property type="match status" value="1"/>
</dbReference>
<proteinExistence type="predicted"/>
<evidence type="ECO:0008006" key="5">
    <source>
        <dbReference type="Google" id="ProtNLM"/>
    </source>
</evidence>
<organism evidence="3 4">
    <name type="scientific">Malus domestica</name>
    <name type="common">Apple</name>
    <name type="synonym">Pyrus malus</name>
    <dbReference type="NCBI Taxonomy" id="3750"/>
    <lineage>
        <taxon>Eukaryota</taxon>
        <taxon>Viridiplantae</taxon>
        <taxon>Streptophyta</taxon>
        <taxon>Embryophyta</taxon>
        <taxon>Tracheophyta</taxon>
        <taxon>Spermatophyta</taxon>
        <taxon>Magnoliopsida</taxon>
        <taxon>eudicotyledons</taxon>
        <taxon>Gunneridae</taxon>
        <taxon>Pentapetalae</taxon>
        <taxon>rosids</taxon>
        <taxon>fabids</taxon>
        <taxon>Rosales</taxon>
        <taxon>Rosaceae</taxon>
        <taxon>Amygdaloideae</taxon>
        <taxon>Maleae</taxon>
        <taxon>Malus</taxon>
    </lineage>
</organism>
<dbReference type="InterPro" id="IPR002885">
    <property type="entry name" value="PPR_rpt"/>
</dbReference>
<evidence type="ECO:0000313" key="3">
    <source>
        <dbReference type="EMBL" id="RXI03170.1"/>
    </source>
</evidence>
<dbReference type="Proteomes" id="UP000290289">
    <property type="component" value="Chromosome 3"/>
</dbReference>
<sequence>MPKTNATSWNVMISGYVKMGDYFEALAMYDDMKVASVRPNAIIVTSILSARSQLAAMEKGKEIHRTLIDSELETNEIVMGALLDMYATCGVVDEALNVFNSLPDRDLVSWTSMITAYVTHGQGLEALKLFGEI</sequence>
<dbReference type="NCBIfam" id="TIGR00756">
    <property type="entry name" value="PPR"/>
    <property type="match status" value="2"/>
</dbReference>
<dbReference type="FunFam" id="1.25.40.10:FF:000285">
    <property type="entry name" value="Pentatricopeptide repeat-containing protein, chloroplastic"/>
    <property type="match status" value="1"/>
</dbReference>
<gene>
    <name evidence="3" type="ORF">DVH24_003822</name>
</gene>
<dbReference type="Pfam" id="PF01535">
    <property type="entry name" value="PPR"/>
    <property type="match status" value="2"/>
</dbReference>
<feature type="repeat" description="PPR" evidence="2">
    <location>
        <begin position="5"/>
        <end position="39"/>
    </location>
</feature>
<dbReference type="Pfam" id="PF13041">
    <property type="entry name" value="PPR_2"/>
    <property type="match status" value="1"/>
</dbReference>
<dbReference type="GO" id="GO:0009451">
    <property type="term" value="P:RNA modification"/>
    <property type="evidence" value="ECO:0007669"/>
    <property type="project" value="InterPro"/>
</dbReference>
<dbReference type="InterPro" id="IPR011990">
    <property type="entry name" value="TPR-like_helical_dom_sf"/>
</dbReference>
<evidence type="ECO:0000256" key="2">
    <source>
        <dbReference type="PROSITE-ProRule" id="PRU00708"/>
    </source>
</evidence>
<keyword evidence="4" id="KW-1185">Reference proteome</keyword>
<name>A0A498K4I8_MALDO</name>
<dbReference type="Gene3D" id="1.25.40.10">
    <property type="entry name" value="Tetratricopeptide repeat domain"/>
    <property type="match status" value="1"/>
</dbReference>
<reference evidence="3 4" key="1">
    <citation type="submission" date="2018-10" db="EMBL/GenBank/DDBJ databases">
        <title>A high-quality apple genome assembly.</title>
        <authorList>
            <person name="Hu J."/>
        </authorList>
    </citation>
    <scope>NUCLEOTIDE SEQUENCE [LARGE SCALE GENOMIC DNA]</scope>
    <source>
        <strain evidence="4">cv. HFTH1</strain>
        <tissue evidence="3">Young leaf</tissue>
    </source>
</reference>
<evidence type="ECO:0000313" key="4">
    <source>
        <dbReference type="Proteomes" id="UP000290289"/>
    </source>
</evidence>
<accession>A0A498K4I8</accession>
<protein>
    <recommendedName>
        <fullName evidence="5">Pentacotripeptide-repeat region of PRORP domain-containing protein</fullName>
    </recommendedName>
</protein>
<feature type="repeat" description="PPR" evidence="2">
    <location>
        <begin position="106"/>
        <end position="133"/>
    </location>
</feature>
<dbReference type="PANTHER" id="PTHR47926:SF452">
    <property type="entry name" value="PENTATRICOPEPTIDE REPEAT-CONTAINING PROTEIN"/>
    <property type="match status" value="1"/>
</dbReference>
<dbReference type="EMBL" id="RDQH01000329">
    <property type="protein sequence ID" value="RXI03170.1"/>
    <property type="molecule type" value="Genomic_DNA"/>
</dbReference>